<evidence type="ECO:0000313" key="5">
    <source>
        <dbReference type="Proteomes" id="UP000656244"/>
    </source>
</evidence>
<keyword evidence="2" id="KW-0808">Transferase</keyword>
<dbReference type="Gene3D" id="3.90.550.10">
    <property type="entry name" value="Spore Coat Polysaccharide Biosynthesis Protein SpsA, Chain A"/>
    <property type="match status" value="1"/>
</dbReference>
<dbReference type="GO" id="GO:0016758">
    <property type="term" value="F:hexosyltransferase activity"/>
    <property type="evidence" value="ECO:0007669"/>
    <property type="project" value="UniProtKB-ARBA"/>
</dbReference>
<dbReference type="PANTHER" id="PTHR22916:SF51">
    <property type="entry name" value="GLYCOSYLTRANSFERASE EPSH-RELATED"/>
    <property type="match status" value="1"/>
</dbReference>
<dbReference type="Pfam" id="PF00535">
    <property type="entry name" value="Glycos_transf_2"/>
    <property type="match status" value="1"/>
</dbReference>
<dbReference type="SUPFAM" id="SSF53448">
    <property type="entry name" value="Nucleotide-diphospho-sugar transferases"/>
    <property type="match status" value="1"/>
</dbReference>
<gene>
    <name evidence="4" type="ORF">H7U19_11450</name>
</gene>
<comment type="caution">
    <text evidence="4">The sequence shown here is derived from an EMBL/GenBank/DDBJ whole genome shotgun (WGS) entry which is preliminary data.</text>
</comment>
<proteinExistence type="predicted"/>
<dbReference type="AlphaFoldDB" id="A0A923H996"/>
<evidence type="ECO:0000256" key="1">
    <source>
        <dbReference type="ARBA" id="ARBA00022676"/>
    </source>
</evidence>
<protein>
    <submittedName>
        <fullName evidence="4">Glycosyltransferase</fullName>
    </submittedName>
</protein>
<dbReference type="Proteomes" id="UP000656244">
    <property type="component" value="Unassembled WGS sequence"/>
</dbReference>
<organism evidence="4 5">
    <name type="scientific">Hyunsoonleella aquatilis</name>
    <dbReference type="NCBI Taxonomy" id="2762758"/>
    <lineage>
        <taxon>Bacteria</taxon>
        <taxon>Pseudomonadati</taxon>
        <taxon>Bacteroidota</taxon>
        <taxon>Flavobacteriia</taxon>
        <taxon>Flavobacteriales</taxon>
        <taxon>Flavobacteriaceae</taxon>
    </lineage>
</organism>
<dbReference type="PANTHER" id="PTHR22916">
    <property type="entry name" value="GLYCOSYLTRANSFERASE"/>
    <property type="match status" value="1"/>
</dbReference>
<dbReference type="InterPro" id="IPR001173">
    <property type="entry name" value="Glyco_trans_2-like"/>
</dbReference>
<dbReference type="RefSeq" id="WP_186562449.1">
    <property type="nucleotide sequence ID" value="NZ_JACNMF010000003.1"/>
</dbReference>
<accession>A0A923H996</accession>
<sequence>MKLSVLIPMYNAEKYIGNCLGTLIHQDIDTDDYEIIVLDDGSSDKGADVVRSLSRNSSNIVLHHQENAGFTATRNRLMKLAKGDYIYKIDSDDYLTHNSLGTLLEIAIQNDLDVLGFESFDTEKMDMYRPRWEKEIPEIEICSGPEYWAKANNPRLGVNWYLLKRSFIDKNNVTFEMGSNPFSDTPFTLRVFTAAKKFAFVPMDVHRYLQVPTSAMNNSSSSHLRKMVEYHKGLVHQLQNMSSELSMKNDPIYDGIIDSMKFWSDINVYFMLKKYLRLNVPITRIDSTLKDLKSIKAYPMTSFKGEKSFSKSHKLVTYLFNHKYLYYLALYPLRFVLNRNLIRFQN</sequence>
<keyword evidence="1" id="KW-0328">Glycosyltransferase</keyword>
<feature type="domain" description="Glycosyltransferase 2-like" evidence="3">
    <location>
        <begin position="4"/>
        <end position="122"/>
    </location>
</feature>
<evidence type="ECO:0000259" key="3">
    <source>
        <dbReference type="Pfam" id="PF00535"/>
    </source>
</evidence>
<keyword evidence="5" id="KW-1185">Reference proteome</keyword>
<reference evidence="4" key="1">
    <citation type="submission" date="2020-08" db="EMBL/GenBank/DDBJ databases">
        <title>Hyunsoonleella sp. strain SJ7 genome sequencing and assembly.</title>
        <authorList>
            <person name="Kim I."/>
        </authorList>
    </citation>
    <scope>NUCLEOTIDE SEQUENCE</scope>
    <source>
        <strain evidence="4">SJ7</strain>
    </source>
</reference>
<evidence type="ECO:0000256" key="2">
    <source>
        <dbReference type="ARBA" id="ARBA00022679"/>
    </source>
</evidence>
<evidence type="ECO:0000313" key="4">
    <source>
        <dbReference type="EMBL" id="MBC3759025.1"/>
    </source>
</evidence>
<dbReference type="CDD" id="cd00761">
    <property type="entry name" value="Glyco_tranf_GTA_type"/>
    <property type="match status" value="1"/>
</dbReference>
<dbReference type="EMBL" id="JACNMF010000003">
    <property type="protein sequence ID" value="MBC3759025.1"/>
    <property type="molecule type" value="Genomic_DNA"/>
</dbReference>
<name>A0A923H996_9FLAO</name>
<dbReference type="InterPro" id="IPR029044">
    <property type="entry name" value="Nucleotide-diphossugar_trans"/>
</dbReference>